<feature type="compositionally biased region" description="Gly residues" evidence="1">
    <location>
        <begin position="49"/>
        <end position="58"/>
    </location>
</feature>
<name>A0AAW2KQY7_SESRA</name>
<feature type="region of interest" description="Disordered" evidence="1">
    <location>
        <begin position="46"/>
        <end position="74"/>
    </location>
</feature>
<sequence>MLKSPRDPREAKLLVRLECGVLMAMFVMQLAVCAAVLRRAQLLGEGVPRPGGGAGCHGGETAEEDREGAGGVDG</sequence>
<comment type="caution">
    <text evidence="3">The sequence shown here is derived from an EMBL/GenBank/DDBJ whole genome shotgun (WGS) entry which is preliminary data.</text>
</comment>
<accession>A0AAW2KQY7</accession>
<evidence type="ECO:0000313" key="3">
    <source>
        <dbReference type="EMBL" id="KAL0308425.1"/>
    </source>
</evidence>
<feature type="transmembrane region" description="Helical" evidence="2">
    <location>
        <begin position="20"/>
        <end position="37"/>
    </location>
</feature>
<dbReference type="AlphaFoldDB" id="A0AAW2KQY7"/>
<keyword evidence="2" id="KW-1133">Transmembrane helix</keyword>
<reference evidence="3" key="2">
    <citation type="journal article" date="2024" name="Plant">
        <title>Genomic evolution and insights into agronomic trait innovations of Sesamum species.</title>
        <authorList>
            <person name="Miao H."/>
            <person name="Wang L."/>
            <person name="Qu L."/>
            <person name="Liu H."/>
            <person name="Sun Y."/>
            <person name="Le M."/>
            <person name="Wang Q."/>
            <person name="Wei S."/>
            <person name="Zheng Y."/>
            <person name="Lin W."/>
            <person name="Duan Y."/>
            <person name="Cao H."/>
            <person name="Xiong S."/>
            <person name="Wang X."/>
            <person name="Wei L."/>
            <person name="Li C."/>
            <person name="Ma Q."/>
            <person name="Ju M."/>
            <person name="Zhao R."/>
            <person name="Li G."/>
            <person name="Mu C."/>
            <person name="Tian Q."/>
            <person name="Mei H."/>
            <person name="Zhang T."/>
            <person name="Gao T."/>
            <person name="Zhang H."/>
        </authorList>
    </citation>
    <scope>NUCLEOTIDE SEQUENCE</scope>
    <source>
        <strain evidence="3">G02</strain>
    </source>
</reference>
<dbReference type="EMBL" id="JACGWJ010000027">
    <property type="protein sequence ID" value="KAL0308425.1"/>
    <property type="molecule type" value="Genomic_DNA"/>
</dbReference>
<proteinExistence type="predicted"/>
<gene>
    <name evidence="3" type="ORF">Sradi_5784800</name>
</gene>
<protein>
    <submittedName>
        <fullName evidence="3">Uncharacterized protein</fullName>
    </submittedName>
</protein>
<evidence type="ECO:0000256" key="2">
    <source>
        <dbReference type="SAM" id="Phobius"/>
    </source>
</evidence>
<keyword evidence="2" id="KW-0472">Membrane</keyword>
<organism evidence="3">
    <name type="scientific">Sesamum radiatum</name>
    <name type="common">Black benniseed</name>
    <dbReference type="NCBI Taxonomy" id="300843"/>
    <lineage>
        <taxon>Eukaryota</taxon>
        <taxon>Viridiplantae</taxon>
        <taxon>Streptophyta</taxon>
        <taxon>Embryophyta</taxon>
        <taxon>Tracheophyta</taxon>
        <taxon>Spermatophyta</taxon>
        <taxon>Magnoliopsida</taxon>
        <taxon>eudicotyledons</taxon>
        <taxon>Gunneridae</taxon>
        <taxon>Pentapetalae</taxon>
        <taxon>asterids</taxon>
        <taxon>lamiids</taxon>
        <taxon>Lamiales</taxon>
        <taxon>Pedaliaceae</taxon>
        <taxon>Sesamum</taxon>
    </lineage>
</organism>
<reference evidence="3" key="1">
    <citation type="submission" date="2020-06" db="EMBL/GenBank/DDBJ databases">
        <authorList>
            <person name="Li T."/>
            <person name="Hu X."/>
            <person name="Zhang T."/>
            <person name="Song X."/>
            <person name="Zhang H."/>
            <person name="Dai N."/>
            <person name="Sheng W."/>
            <person name="Hou X."/>
            <person name="Wei L."/>
        </authorList>
    </citation>
    <scope>NUCLEOTIDE SEQUENCE</scope>
    <source>
        <strain evidence="3">G02</strain>
        <tissue evidence="3">Leaf</tissue>
    </source>
</reference>
<keyword evidence="2" id="KW-0812">Transmembrane</keyword>
<evidence type="ECO:0000256" key="1">
    <source>
        <dbReference type="SAM" id="MobiDB-lite"/>
    </source>
</evidence>